<evidence type="ECO:0008006" key="4">
    <source>
        <dbReference type="Google" id="ProtNLM"/>
    </source>
</evidence>
<feature type="transmembrane region" description="Helical" evidence="1">
    <location>
        <begin position="69"/>
        <end position="88"/>
    </location>
</feature>
<organism evidence="2 3">
    <name type="scientific">Flavobacterium celericrescens</name>
    <dbReference type="NCBI Taxonomy" id="2709780"/>
    <lineage>
        <taxon>Bacteria</taxon>
        <taxon>Pseudomonadati</taxon>
        <taxon>Bacteroidota</taxon>
        <taxon>Flavobacteriia</taxon>
        <taxon>Flavobacteriales</taxon>
        <taxon>Flavobacteriaceae</taxon>
        <taxon>Flavobacterium</taxon>
    </lineage>
</organism>
<accession>A0ABX0IFT5</accession>
<protein>
    <recommendedName>
        <fullName evidence="4">DUF5668 domain-containing protein</fullName>
    </recommendedName>
</protein>
<evidence type="ECO:0000256" key="1">
    <source>
        <dbReference type="SAM" id="Phobius"/>
    </source>
</evidence>
<keyword evidence="3" id="KW-1185">Reference proteome</keyword>
<dbReference type="RefSeq" id="WP_166236762.1">
    <property type="nucleotide sequence ID" value="NZ_JAAJBV010000005.1"/>
</dbReference>
<evidence type="ECO:0000313" key="3">
    <source>
        <dbReference type="Proteomes" id="UP000761423"/>
    </source>
</evidence>
<gene>
    <name evidence="2" type="ORF">G4L40_08410</name>
</gene>
<name>A0ABX0IFT5_9FLAO</name>
<keyword evidence="1" id="KW-0812">Transmembrane</keyword>
<reference evidence="2 3" key="1">
    <citation type="submission" date="2020-02" db="EMBL/GenBank/DDBJ databases">
        <authorList>
            <person name="Chen W.-M."/>
        </authorList>
    </citation>
    <scope>NUCLEOTIDE SEQUENCE [LARGE SCALE GENOMIC DNA]</scope>
    <source>
        <strain evidence="2 3">TWA-26</strain>
    </source>
</reference>
<sequence>MTTKNKIYLFLSLFILLLTFVAIFKNFQTIHFIGFETEIIWIPIWIGVVILPLINLYEIASNPSDFNGYYWISLVLNLLTIIFILRYFKIELFS</sequence>
<keyword evidence="1" id="KW-0472">Membrane</keyword>
<keyword evidence="1" id="KW-1133">Transmembrane helix</keyword>
<dbReference type="EMBL" id="JAAJBV010000005">
    <property type="protein sequence ID" value="NHM04724.1"/>
    <property type="molecule type" value="Genomic_DNA"/>
</dbReference>
<evidence type="ECO:0000313" key="2">
    <source>
        <dbReference type="EMBL" id="NHM04724.1"/>
    </source>
</evidence>
<dbReference type="Proteomes" id="UP000761423">
    <property type="component" value="Unassembled WGS sequence"/>
</dbReference>
<feature type="transmembrane region" description="Helical" evidence="1">
    <location>
        <begin position="6"/>
        <end position="27"/>
    </location>
</feature>
<feature type="transmembrane region" description="Helical" evidence="1">
    <location>
        <begin position="39"/>
        <end position="57"/>
    </location>
</feature>
<comment type="caution">
    <text evidence="2">The sequence shown here is derived from an EMBL/GenBank/DDBJ whole genome shotgun (WGS) entry which is preliminary data.</text>
</comment>
<proteinExistence type="predicted"/>